<name>A0AAV1B834_VICFA</name>
<gene>
    <name evidence="2" type="ORF">VFH_VI139000</name>
</gene>
<proteinExistence type="predicted"/>
<sequence>MAVNIQYRVSYLTQVTVSNPNREAESQVIETARVGASRACEEATLVSEEVALANACADKAIAETTELKRQFENLHKQLFAWQSGQAYTSIAPSSGHPRGHYDDDSDVQSVDLEEMSEG</sequence>
<accession>A0AAV1B834</accession>
<evidence type="ECO:0000256" key="1">
    <source>
        <dbReference type="SAM" id="MobiDB-lite"/>
    </source>
</evidence>
<evidence type="ECO:0000313" key="3">
    <source>
        <dbReference type="Proteomes" id="UP001157006"/>
    </source>
</evidence>
<protein>
    <submittedName>
        <fullName evidence="2">Uncharacterized protein</fullName>
    </submittedName>
</protein>
<evidence type="ECO:0000313" key="2">
    <source>
        <dbReference type="EMBL" id="CAI8618769.1"/>
    </source>
</evidence>
<organism evidence="2 3">
    <name type="scientific">Vicia faba</name>
    <name type="common">Broad bean</name>
    <name type="synonym">Faba vulgaris</name>
    <dbReference type="NCBI Taxonomy" id="3906"/>
    <lineage>
        <taxon>Eukaryota</taxon>
        <taxon>Viridiplantae</taxon>
        <taxon>Streptophyta</taxon>
        <taxon>Embryophyta</taxon>
        <taxon>Tracheophyta</taxon>
        <taxon>Spermatophyta</taxon>
        <taxon>Magnoliopsida</taxon>
        <taxon>eudicotyledons</taxon>
        <taxon>Gunneridae</taxon>
        <taxon>Pentapetalae</taxon>
        <taxon>rosids</taxon>
        <taxon>fabids</taxon>
        <taxon>Fabales</taxon>
        <taxon>Fabaceae</taxon>
        <taxon>Papilionoideae</taxon>
        <taxon>50 kb inversion clade</taxon>
        <taxon>NPAAA clade</taxon>
        <taxon>Hologalegina</taxon>
        <taxon>IRL clade</taxon>
        <taxon>Fabeae</taxon>
        <taxon>Vicia</taxon>
    </lineage>
</organism>
<dbReference type="Proteomes" id="UP001157006">
    <property type="component" value="Chromosome 6"/>
</dbReference>
<dbReference type="AlphaFoldDB" id="A0AAV1B834"/>
<reference evidence="2 3" key="1">
    <citation type="submission" date="2023-01" db="EMBL/GenBank/DDBJ databases">
        <authorList>
            <person name="Kreplak J."/>
        </authorList>
    </citation>
    <scope>NUCLEOTIDE SEQUENCE [LARGE SCALE GENOMIC DNA]</scope>
</reference>
<dbReference type="EMBL" id="OX451741">
    <property type="protein sequence ID" value="CAI8618769.1"/>
    <property type="molecule type" value="Genomic_DNA"/>
</dbReference>
<feature type="region of interest" description="Disordered" evidence="1">
    <location>
        <begin position="90"/>
        <end position="118"/>
    </location>
</feature>
<feature type="compositionally biased region" description="Acidic residues" evidence="1">
    <location>
        <begin position="103"/>
        <end position="118"/>
    </location>
</feature>
<keyword evidence="3" id="KW-1185">Reference proteome</keyword>